<keyword evidence="1" id="KW-0812">Transmembrane</keyword>
<evidence type="ECO:0000256" key="1">
    <source>
        <dbReference type="SAM" id="Phobius"/>
    </source>
</evidence>
<keyword evidence="1" id="KW-0472">Membrane</keyword>
<comment type="caution">
    <text evidence="2">The sequence shown here is derived from an EMBL/GenBank/DDBJ whole genome shotgun (WGS) entry which is preliminary data.</text>
</comment>
<protein>
    <submittedName>
        <fullName evidence="2">Uncharacterized protein</fullName>
    </submittedName>
</protein>
<name>A0A7W5FNY7_9BACL</name>
<dbReference type="Proteomes" id="UP000570361">
    <property type="component" value="Unassembled WGS sequence"/>
</dbReference>
<dbReference type="AlphaFoldDB" id="A0A7W5FNY7"/>
<dbReference type="RefSeq" id="WP_183601552.1">
    <property type="nucleotide sequence ID" value="NZ_JACHXK010000008.1"/>
</dbReference>
<feature type="transmembrane region" description="Helical" evidence="1">
    <location>
        <begin position="12"/>
        <end position="31"/>
    </location>
</feature>
<keyword evidence="3" id="KW-1185">Reference proteome</keyword>
<proteinExistence type="predicted"/>
<keyword evidence="1" id="KW-1133">Transmembrane helix</keyword>
<accession>A0A7W5FNY7</accession>
<evidence type="ECO:0000313" key="3">
    <source>
        <dbReference type="Proteomes" id="UP000570361"/>
    </source>
</evidence>
<dbReference type="EMBL" id="JACHXK010000008">
    <property type="protein sequence ID" value="MBB3111688.1"/>
    <property type="molecule type" value="Genomic_DNA"/>
</dbReference>
<evidence type="ECO:0000313" key="2">
    <source>
        <dbReference type="EMBL" id="MBB3111688.1"/>
    </source>
</evidence>
<reference evidence="2 3" key="1">
    <citation type="submission" date="2020-08" db="EMBL/GenBank/DDBJ databases">
        <title>Genomic Encyclopedia of Type Strains, Phase III (KMG-III): the genomes of soil and plant-associated and newly described type strains.</title>
        <authorList>
            <person name="Whitman W."/>
        </authorList>
    </citation>
    <scope>NUCLEOTIDE SEQUENCE [LARGE SCALE GENOMIC DNA]</scope>
    <source>
        <strain evidence="2 3">CECT 5862</strain>
    </source>
</reference>
<organism evidence="2 3">
    <name type="scientific">Paenibacillus phyllosphaerae</name>
    <dbReference type="NCBI Taxonomy" id="274593"/>
    <lineage>
        <taxon>Bacteria</taxon>
        <taxon>Bacillati</taxon>
        <taxon>Bacillota</taxon>
        <taxon>Bacilli</taxon>
        <taxon>Bacillales</taxon>
        <taxon>Paenibacillaceae</taxon>
        <taxon>Paenibacillus</taxon>
    </lineage>
</organism>
<sequence>MTNINDFNALKYFKYLAIPILVVLAGGTFYFQAKTNQTIEAVQEHFAPCTDVEIQGAPANPSIVQACGKSYSVSVDDRWNPLRRVTVSEAVEQ</sequence>
<gene>
    <name evidence="2" type="ORF">FHS18_003756</name>
</gene>